<sequence>MANREDGFLDHREDEVADLLKGLILTAEEEEVADFSDEEDEGVPDASLALVGKVLSPTIVHATSIQGAMEPAWGNPAGLNIRMVGAKEENLFVAEFCFKQDMERALGGSPWVVGKHAVILHEYDERLKPSEISFDTLDIWVRILDLPLGWMNKLKGERAMGLIGEVKKMDVDGGGKASGPFLRARVAIEVSKPVRRGVKLKTKKDGSPEWFEVQYEKLSFYCLACGIIGHSQLNCDKPLVRNAEGKLPYDVNLRVFEPRRRKMQSFSEAAAESFGRESSSHSKREQAMGDSGGSGSSDAHKDKVNQEENREVPGPQFDDSRVGKGQASNPLNARHVMFKKSSEGNRGLPRKRKSKMSEPGSDNSPGHSQLPMNNMAIVPADSVSIQVNQLFDDEGDGDPPVVPDELSKKQKKEYSQPKARSVAAAMGSPRRAQ</sequence>
<feature type="domain" description="Zinc knuckle CX2CX4HX4C" evidence="3">
    <location>
        <begin position="190"/>
        <end position="237"/>
    </location>
</feature>
<evidence type="ECO:0008006" key="5">
    <source>
        <dbReference type="Google" id="ProtNLM"/>
    </source>
</evidence>
<feature type="domain" description="DUF4283" evidence="2">
    <location>
        <begin position="48"/>
        <end position="131"/>
    </location>
</feature>
<dbReference type="Pfam" id="PF14392">
    <property type="entry name" value="zf-CCHC_4"/>
    <property type="match status" value="1"/>
</dbReference>
<dbReference type="InterPro" id="IPR025836">
    <property type="entry name" value="Zn_knuckle_CX2CX4HX4C"/>
</dbReference>
<proteinExistence type="predicted"/>
<organism evidence="4">
    <name type="scientific">Zea mays</name>
    <name type="common">Maize</name>
    <dbReference type="NCBI Taxonomy" id="4577"/>
    <lineage>
        <taxon>Eukaryota</taxon>
        <taxon>Viridiplantae</taxon>
        <taxon>Streptophyta</taxon>
        <taxon>Embryophyta</taxon>
        <taxon>Tracheophyta</taxon>
        <taxon>Spermatophyta</taxon>
        <taxon>Magnoliopsida</taxon>
        <taxon>Liliopsida</taxon>
        <taxon>Poales</taxon>
        <taxon>Poaceae</taxon>
        <taxon>PACMAD clade</taxon>
        <taxon>Panicoideae</taxon>
        <taxon>Andropogonodae</taxon>
        <taxon>Andropogoneae</taxon>
        <taxon>Tripsacinae</taxon>
        <taxon>Zea</taxon>
    </lineage>
</organism>
<dbReference type="PANTHER" id="PTHR31286:SF166">
    <property type="entry name" value="OS01G0177800 PROTEIN"/>
    <property type="match status" value="1"/>
</dbReference>
<dbReference type="Proteomes" id="UP000251960">
    <property type="component" value="Chromosome 8"/>
</dbReference>
<gene>
    <name evidence="4" type="ORF">Zm00014a_038419</name>
</gene>
<feature type="compositionally biased region" description="Basic and acidic residues" evidence="1">
    <location>
        <begin position="405"/>
        <end position="415"/>
    </location>
</feature>
<dbReference type="Pfam" id="PF14111">
    <property type="entry name" value="DUF4283"/>
    <property type="match status" value="1"/>
</dbReference>
<evidence type="ECO:0000259" key="3">
    <source>
        <dbReference type="Pfam" id="PF14392"/>
    </source>
</evidence>
<evidence type="ECO:0000313" key="4">
    <source>
        <dbReference type="EMBL" id="PWZ11715.1"/>
    </source>
</evidence>
<evidence type="ECO:0000259" key="2">
    <source>
        <dbReference type="Pfam" id="PF14111"/>
    </source>
</evidence>
<name>A0A3L6DSZ0_MAIZE</name>
<accession>A0A3L6DSZ0</accession>
<dbReference type="InterPro" id="IPR025558">
    <property type="entry name" value="DUF4283"/>
</dbReference>
<dbReference type="EMBL" id="NCVQ01000009">
    <property type="protein sequence ID" value="PWZ11715.1"/>
    <property type="molecule type" value="Genomic_DNA"/>
</dbReference>
<protein>
    <recommendedName>
        <fullName evidence="5">CCHC-type domain-containing protein</fullName>
    </recommendedName>
</protein>
<dbReference type="AlphaFoldDB" id="A0A3L6DSZ0"/>
<feature type="compositionally biased region" description="Basic and acidic residues" evidence="1">
    <location>
        <begin position="298"/>
        <end position="311"/>
    </location>
</feature>
<feature type="region of interest" description="Disordered" evidence="1">
    <location>
        <begin position="267"/>
        <end position="433"/>
    </location>
</feature>
<dbReference type="InterPro" id="IPR040256">
    <property type="entry name" value="At4g02000-like"/>
</dbReference>
<dbReference type="PANTHER" id="PTHR31286">
    <property type="entry name" value="GLYCINE-RICH CELL WALL STRUCTURAL PROTEIN 1.8-LIKE"/>
    <property type="match status" value="1"/>
</dbReference>
<feature type="compositionally biased region" description="Basic and acidic residues" evidence="1">
    <location>
        <begin position="274"/>
        <end position="287"/>
    </location>
</feature>
<comment type="caution">
    <text evidence="4">The sequence shown here is derived from an EMBL/GenBank/DDBJ whole genome shotgun (WGS) entry which is preliminary data.</text>
</comment>
<reference evidence="4" key="1">
    <citation type="journal article" date="2018" name="Nat. Genet.">
        <title>Extensive intraspecific gene order and gene structural variations between Mo17 and other maize genomes.</title>
        <authorList>
            <person name="Sun S."/>
            <person name="Zhou Y."/>
            <person name="Chen J."/>
            <person name="Shi J."/>
            <person name="Zhao H."/>
            <person name="Zhao H."/>
            <person name="Song W."/>
            <person name="Zhang M."/>
            <person name="Cui Y."/>
            <person name="Dong X."/>
            <person name="Liu H."/>
            <person name="Ma X."/>
            <person name="Jiao Y."/>
            <person name="Wang B."/>
            <person name="Wei X."/>
            <person name="Stein J.C."/>
            <person name="Glaubitz J.C."/>
            <person name="Lu F."/>
            <person name="Yu G."/>
            <person name="Liang C."/>
            <person name="Fengler K."/>
            <person name="Li B."/>
            <person name="Rafalski A."/>
            <person name="Schnable P.S."/>
            <person name="Ware D.H."/>
            <person name="Buckler E.S."/>
            <person name="Lai J."/>
        </authorList>
    </citation>
    <scope>NUCLEOTIDE SEQUENCE [LARGE SCALE GENOMIC DNA]</scope>
    <source>
        <tissue evidence="4">Seedling</tissue>
    </source>
</reference>
<feature type="compositionally biased region" description="Polar residues" evidence="1">
    <location>
        <begin position="360"/>
        <end position="372"/>
    </location>
</feature>
<evidence type="ECO:0000256" key="1">
    <source>
        <dbReference type="SAM" id="MobiDB-lite"/>
    </source>
</evidence>